<dbReference type="InterPro" id="IPR000515">
    <property type="entry name" value="MetI-like"/>
</dbReference>
<keyword evidence="7 9" id="KW-0472">Membrane</keyword>
<evidence type="ECO:0000256" key="2">
    <source>
        <dbReference type="ARBA" id="ARBA00011779"/>
    </source>
</evidence>
<feature type="transmembrane region" description="Helical" evidence="9">
    <location>
        <begin position="280"/>
        <end position="304"/>
    </location>
</feature>
<feature type="domain" description="ABC transmembrane type-1" evidence="10">
    <location>
        <begin position="98"/>
        <end position="302"/>
    </location>
</feature>
<dbReference type="Pfam" id="PF00528">
    <property type="entry name" value="BPD_transp_1"/>
    <property type="match status" value="1"/>
</dbReference>
<comment type="function">
    <text evidence="8">Part of the ABC transporter complex CysAWTP (TC 3.A.1.6.1) involved in sulfate/thiosulfate import. Probably responsible for the translocation of the substrate across the membrane.</text>
</comment>
<evidence type="ECO:0000313" key="11">
    <source>
        <dbReference type="EMBL" id="MBJ6362467.1"/>
    </source>
</evidence>
<protein>
    <recommendedName>
        <fullName evidence="9">Sulfate transport system permease protein CysT</fullName>
    </recommendedName>
</protein>
<dbReference type="PANTHER" id="PTHR30406">
    <property type="entry name" value="SULFATE TRANSPORT SYSTEM PERMEASE PROTEIN"/>
    <property type="match status" value="1"/>
</dbReference>
<dbReference type="GO" id="GO:0005886">
    <property type="term" value="C:plasma membrane"/>
    <property type="evidence" value="ECO:0007669"/>
    <property type="project" value="InterPro"/>
</dbReference>
<evidence type="ECO:0000256" key="3">
    <source>
        <dbReference type="ARBA" id="ARBA00022448"/>
    </source>
</evidence>
<comment type="caution">
    <text evidence="11">The sequence shown here is derived from an EMBL/GenBank/DDBJ whole genome shotgun (WGS) entry which is preliminary data.</text>
</comment>
<organism evidence="11 12">
    <name type="scientific">Paenibacillus roseus</name>
    <dbReference type="NCBI Taxonomy" id="2798579"/>
    <lineage>
        <taxon>Bacteria</taxon>
        <taxon>Bacillati</taxon>
        <taxon>Bacillota</taxon>
        <taxon>Bacilli</taxon>
        <taxon>Bacillales</taxon>
        <taxon>Paenibacillaceae</taxon>
        <taxon>Paenibacillus</taxon>
    </lineage>
</organism>
<dbReference type="NCBIfam" id="TIGR02139">
    <property type="entry name" value="permease_CysT"/>
    <property type="match status" value="1"/>
</dbReference>
<dbReference type="Proteomes" id="UP000640274">
    <property type="component" value="Unassembled WGS sequence"/>
</dbReference>
<comment type="function">
    <text evidence="9">Part of the ABC transporter complex (TC 3.A.1.6.1) involved in sulfate/thiosulfate import.</text>
</comment>
<reference evidence="11" key="1">
    <citation type="submission" date="2020-12" db="EMBL/GenBank/DDBJ databases">
        <authorList>
            <person name="Huq M.A."/>
        </authorList>
    </citation>
    <scope>NUCLEOTIDE SEQUENCE</scope>
    <source>
        <strain evidence="11">MAHUQ-46</strain>
    </source>
</reference>
<dbReference type="PANTHER" id="PTHR30406:SF8">
    <property type="entry name" value="SULFATE TRANSPORT SYSTEM PERMEASE PROTEIN CYST"/>
    <property type="match status" value="1"/>
</dbReference>
<evidence type="ECO:0000259" key="10">
    <source>
        <dbReference type="PROSITE" id="PS50928"/>
    </source>
</evidence>
<dbReference type="AlphaFoldDB" id="A0A934J8P1"/>
<feature type="transmembrane region" description="Helical" evidence="9">
    <location>
        <begin position="94"/>
        <end position="124"/>
    </location>
</feature>
<comment type="subunit">
    <text evidence="2">The complex is composed of two ATP-binding proteins (CysA), two transmembrane proteins (CysT and CysW) and a solute-binding protein (CysP).</text>
</comment>
<proteinExistence type="inferred from homology"/>
<keyword evidence="3 9" id="KW-0813">Transport</keyword>
<keyword evidence="5 9" id="KW-1133">Transmembrane helix</keyword>
<dbReference type="Gene3D" id="1.10.3720.10">
    <property type="entry name" value="MetI-like"/>
    <property type="match status" value="1"/>
</dbReference>
<accession>A0A934J8P1</accession>
<dbReference type="EMBL" id="JAELUP010000073">
    <property type="protein sequence ID" value="MBJ6362467.1"/>
    <property type="molecule type" value="Genomic_DNA"/>
</dbReference>
<evidence type="ECO:0000256" key="1">
    <source>
        <dbReference type="ARBA" id="ARBA00004141"/>
    </source>
</evidence>
<evidence type="ECO:0000313" key="12">
    <source>
        <dbReference type="Proteomes" id="UP000640274"/>
    </source>
</evidence>
<comment type="subcellular location">
    <subcellularLocation>
        <location evidence="1">Membrane</location>
        <topology evidence="1">Multi-pass membrane protein</topology>
    </subcellularLocation>
</comment>
<feature type="transmembrane region" description="Helical" evidence="9">
    <location>
        <begin position="136"/>
        <end position="157"/>
    </location>
</feature>
<dbReference type="RefSeq" id="WP_199020014.1">
    <property type="nucleotide sequence ID" value="NZ_JAELUP010000073.1"/>
</dbReference>
<evidence type="ECO:0000256" key="7">
    <source>
        <dbReference type="ARBA" id="ARBA00023136"/>
    </source>
</evidence>
<sequence length="316" mass="36047">MSTTSLFLYNPGYKLLLDRFTHSFLNARRKKYHKFFSKEGIDDILGYLFDEKRVTLFLFSHLSFFLFLPLYAIFSYVAKSPWEIVIEKATNDVALAAISLSFRLALLVAIINTSIGYIIVWCLVRFDFPLKKILDAAVDFPFTMPTAVAGLTLTTLFGPKGIGRFLSKESQIIYTVRGVFLAMLFTTAPFVARSVQPILLRVTLDLETEENAWCLGTDEQETFKKILFPITFPALLNGFTLTFSRALGEYGSVVMVSGNFPFEDLVSSVYVSQTLEQYDYIGACTISSMVILGACIFLFIMYTLRYYYHVRKIRKH</sequence>
<evidence type="ECO:0000256" key="9">
    <source>
        <dbReference type="RuleBase" id="RU366001"/>
    </source>
</evidence>
<keyword evidence="4 9" id="KW-0812">Transmembrane</keyword>
<comment type="similarity">
    <text evidence="9">Belongs to the binding-protein-dependent transport system permease family. CysTW subfamily.</text>
</comment>
<feature type="transmembrane region" description="Helical" evidence="9">
    <location>
        <begin position="172"/>
        <end position="192"/>
    </location>
</feature>
<evidence type="ECO:0000256" key="6">
    <source>
        <dbReference type="ARBA" id="ARBA00023032"/>
    </source>
</evidence>
<name>A0A934J8P1_9BACL</name>
<evidence type="ECO:0000256" key="4">
    <source>
        <dbReference type="ARBA" id="ARBA00022692"/>
    </source>
</evidence>
<dbReference type="InterPro" id="IPR005667">
    <property type="entry name" value="Sulph_transpt2"/>
</dbReference>
<dbReference type="PROSITE" id="PS50928">
    <property type="entry name" value="ABC_TM1"/>
    <property type="match status" value="1"/>
</dbReference>
<dbReference type="GO" id="GO:0015419">
    <property type="term" value="F:ABC-type sulfate transporter activity"/>
    <property type="evidence" value="ECO:0007669"/>
    <property type="project" value="UniProtKB-UniRule"/>
</dbReference>
<evidence type="ECO:0000256" key="8">
    <source>
        <dbReference type="ARBA" id="ARBA00025323"/>
    </source>
</evidence>
<comment type="caution">
    <text evidence="9">Lacks conserved residue(s) required for the propagation of feature annotation.</text>
</comment>
<evidence type="ECO:0000256" key="5">
    <source>
        <dbReference type="ARBA" id="ARBA00022989"/>
    </source>
</evidence>
<feature type="transmembrane region" description="Helical" evidence="9">
    <location>
        <begin position="226"/>
        <end position="247"/>
    </location>
</feature>
<dbReference type="NCBIfam" id="TIGR00969">
    <property type="entry name" value="3a0106s02"/>
    <property type="match status" value="1"/>
</dbReference>
<keyword evidence="12" id="KW-1185">Reference proteome</keyword>
<gene>
    <name evidence="11" type="primary">cysT</name>
    <name evidence="11" type="ORF">JFN88_14560</name>
</gene>
<dbReference type="InterPro" id="IPR035906">
    <property type="entry name" value="MetI-like_sf"/>
</dbReference>
<keyword evidence="6 9" id="KW-0764">Sulfate transport</keyword>
<feature type="transmembrane region" description="Helical" evidence="9">
    <location>
        <begin position="54"/>
        <end position="74"/>
    </location>
</feature>
<dbReference type="SUPFAM" id="SSF161098">
    <property type="entry name" value="MetI-like"/>
    <property type="match status" value="1"/>
</dbReference>
<dbReference type="InterPro" id="IPR011865">
    <property type="entry name" value="CysT_permease"/>
</dbReference>